<accession>A0ABW8KHY3</accession>
<reference evidence="1 2" key="1">
    <citation type="submission" date="2020-10" db="EMBL/GenBank/DDBJ databases">
        <title>Phylogeny of dyella-like bacteria.</title>
        <authorList>
            <person name="Fu J."/>
        </authorList>
    </citation>
    <scope>NUCLEOTIDE SEQUENCE [LARGE SCALE GENOMIC DNA]</scope>
    <source>
        <strain evidence="1 2">DKC-1</strain>
    </source>
</reference>
<dbReference type="RefSeq" id="WP_404540708.1">
    <property type="nucleotide sequence ID" value="NZ_JADIKL010000007.1"/>
</dbReference>
<protein>
    <submittedName>
        <fullName evidence="1">Uncharacterized protein</fullName>
    </submittedName>
</protein>
<sequence>MPRATANAAVCRPVSASIRLTRDSATRLRTLLGVRSLPEGFHQRLETLVNVCRQHALRQPPTDAQAALALKQIAEHAQALVHLLGGQGDAVAGALARLRREVPGGLDSVRQMQGGIEWLMWGAQRARNTPPAYDLNMSPRSAKVSMAAGIAELLDDYGIPQTTTTEPKLSIYMAVVKEALSYVGSGDLRDIPREGLQAWRDQVRGAVLWLLLVKERFCS</sequence>
<dbReference type="EMBL" id="JADIKL010000007">
    <property type="protein sequence ID" value="MFK2931745.1"/>
    <property type="molecule type" value="Genomic_DNA"/>
</dbReference>
<comment type="caution">
    <text evidence="1">The sequence shown here is derived from an EMBL/GenBank/DDBJ whole genome shotgun (WGS) entry which is preliminary data.</text>
</comment>
<proteinExistence type="predicted"/>
<gene>
    <name evidence="1" type="ORF">ISP14_13180</name>
</gene>
<organism evidence="1 2">
    <name type="scientific">Dyella agri</name>
    <dbReference type="NCBI Taxonomy" id="1926869"/>
    <lineage>
        <taxon>Bacteria</taxon>
        <taxon>Pseudomonadati</taxon>
        <taxon>Pseudomonadota</taxon>
        <taxon>Gammaproteobacteria</taxon>
        <taxon>Lysobacterales</taxon>
        <taxon>Rhodanobacteraceae</taxon>
        <taxon>Dyella</taxon>
    </lineage>
</organism>
<name>A0ABW8KHY3_9GAMM</name>
<evidence type="ECO:0000313" key="2">
    <source>
        <dbReference type="Proteomes" id="UP001620397"/>
    </source>
</evidence>
<keyword evidence="2" id="KW-1185">Reference proteome</keyword>
<evidence type="ECO:0000313" key="1">
    <source>
        <dbReference type="EMBL" id="MFK2931745.1"/>
    </source>
</evidence>
<dbReference type="Proteomes" id="UP001620397">
    <property type="component" value="Unassembled WGS sequence"/>
</dbReference>